<reference evidence="1" key="3">
    <citation type="submission" date="2022-06" db="UniProtKB">
        <authorList>
            <consortium name="EnsemblPlants"/>
        </authorList>
    </citation>
    <scope>IDENTIFICATION</scope>
</reference>
<keyword evidence="2" id="KW-1185">Reference proteome</keyword>
<dbReference type="Gramene" id="TuG1812G0700004995.01.T01">
    <property type="protein sequence ID" value="TuG1812G0700004995.01.T01.cds265484"/>
    <property type="gene ID" value="TuG1812G0700004995.01"/>
</dbReference>
<evidence type="ECO:0000313" key="1">
    <source>
        <dbReference type="EnsemblPlants" id="TuG1812G0700004995.01.T01.cds265484"/>
    </source>
</evidence>
<dbReference type="EnsemblPlants" id="TuG1812G0700004995.01.T01">
    <property type="protein sequence ID" value="TuG1812G0700004995.01.T01.cds265484"/>
    <property type="gene ID" value="TuG1812G0700004995.01"/>
</dbReference>
<evidence type="ECO:0008006" key="3">
    <source>
        <dbReference type="Google" id="ProtNLM"/>
    </source>
</evidence>
<accession>A0A8R7R5F4</accession>
<organism evidence="1 2">
    <name type="scientific">Triticum urartu</name>
    <name type="common">Red wild einkorn</name>
    <name type="synonym">Crithodium urartu</name>
    <dbReference type="NCBI Taxonomy" id="4572"/>
    <lineage>
        <taxon>Eukaryota</taxon>
        <taxon>Viridiplantae</taxon>
        <taxon>Streptophyta</taxon>
        <taxon>Embryophyta</taxon>
        <taxon>Tracheophyta</taxon>
        <taxon>Spermatophyta</taxon>
        <taxon>Magnoliopsida</taxon>
        <taxon>Liliopsida</taxon>
        <taxon>Poales</taxon>
        <taxon>Poaceae</taxon>
        <taxon>BOP clade</taxon>
        <taxon>Pooideae</taxon>
        <taxon>Triticodae</taxon>
        <taxon>Triticeae</taxon>
        <taxon>Triticinae</taxon>
        <taxon>Triticum</taxon>
    </lineage>
</organism>
<dbReference type="Proteomes" id="UP000015106">
    <property type="component" value="Chromosome 7"/>
</dbReference>
<protein>
    <recommendedName>
        <fullName evidence="3">Reverse transcriptase zinc-binding domain-containing protein</fullName>
    </recommendedName>
</protein>
<name>A0A8R7R5F4_TRIUA</name>
<evidence type="ECO:0000313" key="2">
    <source>
        <dbReference type="Proteomes" id="UP000015106"/>
    </source>
</evidence>
<proteinExistence type="predicted"/>
<sequence length="42" mass="4962">MKERKWPGDPKCSFCDNIESSRHLFFTYPVAKVVWRCVGMVL</sequence>
<reference evidence="1" key="2">
    <citation type="submission" date="2018-03" db="EMBL/GenBank/DDBJ databases">
        <title>The Triticum urartu genome reveals the dynamic nature of wheat genome evolution.</title>
        <authorList>
            <person name="Ling H."/>
            <person name="Ma B."/>
            <person name="Shi X."/>
            <person name="Liu H."/>
            <person name="Dong L."/>
            <person name="Sun H."/>
            <person name="Cao Y."/>
            <person name="Gao Q."/>
            <person name="Zheng S."/>
            <person name="Li Y."/>
            <person name="Yu Y."/>
            <person name="Du H."/>
            <person name="Qi M."/>
            <person name="Li Y."/>
            <person name="Yu H."/>
            <person name="Cui Y."/>
            <person name="Wang N."/>
            <person name="Chen C."/>
            <person name="Wu H."/>
            <person name="Zhao Y."/>
            <person name="Zhang J."/>
            <person name="Li Y."/>
            <person name="Zhou W."/>
            <person name="Zhang B."/>
            <person name="Hu W."/>
            <person name="Eijk M."/>
            <person name="Tang J."/>
            <person name="Witsenboer H."/>
            <person name="Zhao S."/>
            <person name="Li Z."/>
            <person name="Zhang A."/>
            <person name="Wang D."/>
            <person name="Liang C."/>
        </authorList>
    </citation>
    <scope>NUCLEOTIDE SEQUENCE [LARGE SCALE GENOMIC DNA]</scope>
    <source>
        <strain evidence="1">cv. G1812</strain>
    </source>
</reference>
<reference evidence="2" key="1">
    <citation type="journal article" date="2013" name="Nature">
        <title>Draft genome of the wheat A-genome progenitor Triticum urartu.</title>
        <authorList>
            <person name="Ling H.Q."/>
            <person name="Zhao S."/>
            <person name="Liu D."/>
            <person name="Wang J."/>
            <person name="Sun H."/>
            <person name="Zhang C."/>
            <person name="Fan H."/>
            <person name="Li D."/>
            <person name="Dong L."/>
            <person name="Tao Y."/>
            <person name="Gao C."/>
            <person name="Wu H."/>
            <person name="Li Y."/>
            <person name="Cui Y."/>
            <person name="Guo X."/>
            <person name="Zheng S."/>
            <person name="Wang B."/>
            <person name="Yu K."/>
            <person name="Liang Q."/>
            <person name="Yang W."/>
            <person name="Lou X."/>
            <person name="Chen J."/>
            <person name="Feng M."/>
            <person name="Jian J."/>
            <person name="Zhang X."/>
            <person name="Luo G."/>
            <person name="Jiang Y."/>
            <person name="Liu J."/>
            <person name="Wang Z."/>
            <person name="Sha Y."/>
            <person name="Zhang B."/>
            <person name="Wu H."/>
            <person name="Tang D."/>
            <person name="Shen Q."/>
            <person name="Xue P."/>
            <person name="Zou S."/>
            <person name="Wang X."/>
            <person name="Liu X."/>
            <person name="Wang F."/>
            <person name="Yang Y."/>
            <person name="An X."/>
            <person name="Dong Z."/>
            <person name="Zhang K."/>
            <person name="Zhang X."/>
            <person name="Luo M.C."/>
            <person name="Dvorak J."/>
            <person name="Tong Y."/>
            <person name="Wang J."/>
            <person name="Yang H."/>
            <person name="Li Z."/>
            <person name="Wang D."/>
            <person name="Zhang A."/>
            <person name="Wang J."/>
        </authorList>
    </citation>
    <scope>NUCLEOTIDE SEQUENCE</scope>
    <source>
        <strain evidence="2">cv. G1812</strain>
    </source>
</reference>
<dbReference type="AlphaFoldDB" id="A0A8R7R5F4"/>